<gene>
    <name evidence="4" type="ORF">MNB_SM-5-1333</name>
</gene>
<name>A0A1W1CD78_9ZZZZ</name>
<keyword evidence="2" id="KW-0229">DNA integration</keyword>
<dbReference type="EMBL" id="FPHH01000076">
    <property type="protein sequence ID" value="SFV63726.1"/>
    <property type="molecule type" value="Genomic_DNA"/>
</dbReference>
<evidence type="ECO:0000256" key="2">
    <source>
        <dbReference type="ARBA" id="ARBA00022908"/>
    </source>
</evidence>
<protein>
    <submittedName>
        <fullName evidence="4">Phage integrase</fullName>
    </submittedName>
</protein>
<dbReference type="PANTHER" id="PTHR30629:SF2">
    <property type="entry name" value="PROPHAGE INTEGRASE INTS-RELATED"/>
    <property type="match status" value="1"/>
</dbReference>
<feature type="domain" description="Integrase DNA-binding" evidence="3">
    <location>
        <begin position="8"/>
        <end position="93"/>
    </location>
</feature>
<comment type="similarity">
    <text evidence="1">Belongs to the 'phage' integrase family.</text>
</comment>
<evidence type="ECO:0000259" key="3">
    <source>
        <dbReference type="Pfam" id="PF13356"/>
    </source>
</evidence>
<dbReference type="AlphaFoldDB" id="A0A1W1CD78"/>
<evidence type="ECO:0000313" key="4">
    <source>
        <dbReference type="EMBL" id="SFV63726.1"/>
    </source>
</evidence>
<sequence>MARKIIPLTATQIKQAKPKEKDYKLSDGGGLYLLVTKSGGKHWKLKYTYERKEKKLSLGAYPDITLLKARELREDNKQLIANGINPNELKKAKKELQAQEAIKNLNTFKNIALER</sequence>
<dbReference type="InterPro" id="IPR038488">
    <property type="entry name" value="Integrase_DNA-bd_sf"/>
</dbReference>
<organism evidence="4">
    <name type="scientific">hydrothermal vent metagenome</name>
    <dbReference type="NCBI Taxonomy" id="652676"/>
    <lineage>
        <taxon>unclassified sequences</taxon>
        <taxon>metagenomes</taxon>
        <taxon>ecological metagenomes</taxon>
    </lineage>
</organism>
<dbReference type="InterPro" id="IPR050808">
    <property type="entry name" value="Phage_Integrase"/>
</dbReference>
<dbReference type="InterPro" id="IPR025166">
    <property type="entry name" value="Integrase_DNA_bind_dom"/>
</dbReference>
<dbReference type="Gene3D" id="3.30.160.390">
    <property type="entry name" value="Integrase, DNA-binding domain"/>
    <property type="match status" value="1"/>
</dbReference>
<reference evidence="4" key="1">
    <citation type="submission" date="2016-10" db="EMBL/GenBank/DDBJ databases">
        <authorList>
            <person name="de Groot N.N."/>
        </authorList>
    </citation>
    <scope>NUCLEOTIDE SEQUENCE</scope>
</reference>
<dbReference type="PANTHER" id="PTHR30629">
    <property type="entry name" value="PROPHAGE INTEGRASE"/>
    <property type="match status" value="1"/>
</dbReference>
<dbReference type="GO" id="GO:0015074">
    <property type="term" value="P:DNA integration"/>
    <property type="evidence" value="ECO:0007669"/>
    <property type="project" value="UniProtKB-KW"/>
</dbReference>
<proteinExistence type="inferred from homology"/>
<evidence type="ECO:0000256" key="1">
    <source>
        <dbReference type="ARBA" id="ARBA00008857"/>
    </source>
</evidence>
<dbReference type="Pfam" id="PF13356">
    <property type="entry name" value="Arm-DNA-bind_3"/>
    <property type="match status" value="1"/>
</dbReference>
<accession>A0A1W1CD78</accession>